<dbReference type="Gene3D" id="3.40.50.150">
    <property type="entry name" value="Vaccinia Virus protein VP39"/>
    <property type="match status" value="1"/>
</dbReference>
<dbReference type="PRINTS" id="PR00507">
    <property type="entry name" value="N12N6MTFRASE"/>
</dbReference>
<comment type="catalytic activity">
    <reaction evidence="5">
        <text>a 2'-deoxyadenosine in DNA + S-adenosyl-L-methionine = an N(6)-methyl-2'-deoxyadenosine in DNA + S-adenosyl-L-homocysteine + H(+)</text>
        <dbReference type="Rhea" id="RHEA:15197"/>
        <dbReference type="Rhea" id="RHEA-COMP:12418"/>
        <dbReference type="Rhea" id="RHEA-COMP:12419"/>
        <dbReference type="ChEBI" id="CHEBI:15378"/>
        <dbReference type="ChEBI" id="CHEBI:57856"/>
        <dbReference type="ChEBI" id="CHEBI:59789"/>
        <dbReference type="ChEBI" id="CHEBI:90615"/>
        <dbReference type="ChEBI" id="CHEBI:90616"/>
        <dbReference type="EC" id="2.1.1.72"/>
    </reaction>
</comment>
<evidence type="ECO:0000256" key="4">
    <source>
        <dbReference type="ARBA" id="ARBA00022691"/>
    </source>
</evidence>
<keyword evidence="8" id="KW-1185">Reference proteome</keyword>
<evidence type="ECO:0000313" key="7">
    <source>
        <dbReference type="EMBL" id="QOV89373.1"/>
    </source>
</evidence>
<name>A0A7M2WVC0_9BACT</name>
<evidence type="ECO:0000256" key="1">
    <source>
        <dbReference type="ARBA" id="ARBA00011900"/>
    </source>
</evidence>
<dbReference type="GO" id="GO:0032259">
    <property type="term" value="P:methylation"/>
    <property type="evidence" value="ECO:0007669"/>
    <property type="project" value="UniProtKB-KW"/>
</dbReference>
<dbReference type="InterPro" id="IPR011639">
    <property type="entry name" value="MethylTrfase_TaqI-like_dom"/>
</dbReference>
<dbReference type="Proteomes" id="UP000593765">
    <property type="component" value="Chromosome"/>
</dbReference>
<evidence type="ECO:0000256" key="2">
    <source>
        <dbReference type="ARBA" id="ARBA00022603"/>
    </source>
</evidence>
<dbReference type="PANTHER" id="PTHR33841">
    <property type="entry name" value="DNA METHYLTRANSFERASE YEEA-RELATED"/>
    <property type="match status" value="1"/>
</dbReference>
<dbReference type="REBASE" id="453195">
    <property type="entry name" value="PbaM1803ORF24750P"/>
</dbReference>
<evidence type="ECO:0000256" key="3">
    <source>
        <dbReference type="ARBA" id="ARBA00022679"/>
    </source>
</evidence>
<evidence type="ECO:0000256" key="5">
    <source>
        <dbReference type="ARBA" id="ARBA00047942"/>
    </source>
</evidence>
<dbReference type="SUPFAM" id="SSF53335">
    <property type="entry name" value="S-adenosyl-L-methionine-dependent methyltransferases"/>
    <property type="match status" value="1"/>
</dbReference>
<dbReference type="GO" id="GO:0009007">
    <property type="term" value="F:site-specific DNA-methyltransferase (adenine-specific) activity"/>
    <property type="evidence" value="ECO:0007669"/>
    <property type="project" value="UniProtKB-EC"/>
</dbReference>
<dbReference type="Pfam" id="PF07669">
    <property type="entry name" value="Eco57I"/>
    <property type="match status" value="1"/>
</dbReference>
<proteinExistence type="predicted"/>
<dbReference type="EMBL" id="CP063458">
    <property type="protein sequence ID" value="QOV89373.1"/>
    <property type="molecule type" value="Genomic_DNA"/>
</dbReference>
<dbReference type="InterPro" id="IPR029063">
    <property type="entry name" value="SAM-dependent_MTases_sf"/>
</dbReference>
<reference evidence="7 8" key="1">
    <citation type="submission" date="2020-10" db="EMBL/GenBank/DDBJ databases">
        <title>Wide distribution of Phycisphaera-like planctomycetes from WD2101 soil group in peatlands and genome analysis of the first cultivated representative.</title>
        <authorList>
            <person name="Dedysh S.N."/>
            <person name="Beletsky A.V."/>
            <person name="Ivanova A."/>
            <person name="Kulichevskaya I.S."/>
            <person name="Suzina N.E."/>
            <person name="Philippov D.A."/>
            <person name="Rakitin A.L."/>
            <person name="Mardanov A.V."/>
            <person name="Ravin N.V."/>
        </authorList>
    </citation>
    <scope>NUCLEOTIDE SEQUENCE [LARGE SCALE GENOMIC DNA]</scope>
    <source>
        <strain evidence="7 8">M1803</strain>
    </source>
</reference>
<dbReference type="GO" id="GO:0006304">
    <property type="term" value="P:DNA modification"/>
    <property type="evidence" value="ECO:0007669"/>
    <property type="project" value="InterPro"/>
</dbReference>
<keyword evidence="3" id="KW-0808">Transferase</keyword>
<keyword evidence="2 7" id="KW-0489">Methyltransferase</keyword>
<feature type="domain" description="Type II methyltransferase M.TaqI-like" evidence="6">
    <location>
        <begin position="338"/>
        <end position="564"/>
    </location>
</feature>
<dbReference type="PANTHER" id="PTHR33841:SF1">
    <property type="entry name" value="DNA METHYLTRANSFERASE A"/>
    <property type="match status" value="1"/>
</dbReference>
<dbReference type="RefSeq" id="WP_206292408.1">
    <property type="nucleotide sequence ID" value="NZ_CP063458.1"/>
</dbReference>
<sequence length="1130" mass="126827">MPALPSNLRNKLENTVVKARDIAEAGARAALEALAVHEAKFYPHMSPAQQTLRNQLRAHARQLGDAQNTRDQITLKRLVHECAYEHWHRMLFARFLAENDLLIEPDSKMPISLAEAEELAKHARTDTWTYASRCAQQMLPAIFRPDDPVLQVTLATEHRVELEWLVNGLTSDTFKADDSLGWVYQFWQSAEKEKVNKAGEKITSDTLPSVTQLFTEHYMVLFLLHNTLGAWWAGRKLSSTDLAEAQTEEELRRKLALPGVQWEYLRFVRGADGKSGPWCPAAGTFPGWPQRTADIKLLDPCCGSGHFLVAGFELLVRLRMAEEGMPLNIAVDAVLQFNVFGLEIDARCTQIAVFSLALASWKLVGYRQSLPKPNVACTGLSAGGTRDQWLKILEGQGNLELRFFFGQLYDLFSKAPTLGSLINPHRFLGSGMLDKTGMETLLRHLQIAISDDPRATPDKHEMGIAAQGVAKAAELLADKYTLVVTNVPYLGRGKQDEILKEHLETQYPLGKADLATAFVLRCLEFCDKGGSTALVTPQNWLFQATYAKLRETLLERREFALIARLGPKGFQTPMWDFNVLLSVMTASKAASEHQISDLDASDANTPEAKAVAIQNRSEIAITPQAAQLLNPDAAILSSLMDPSALLSAAAATWQGLVTTDDNKFLAAFWEVGVSQDVWAQLQTPPDTTDYYGGRSHLIRWCNGQGDLHHASNAHNFPSSRMLGRPGIALRRMPPHKATLFEGTVFDDHIAPIVPSDPALLPALWCFCTSEEYADAVHRIDQQLKVAVASFLKVPFDLARWQTVAAGRFPDGLPEPESDDPTQWLFHGRPAQSTAPLQVAVVRLLGYRWPAELDAQMRLSRRARDLVKRCDELLKFADDDGIVCIPSVRGEEPATDRLLTLLSACGVKPHRNLDEWLRDDFFQEHCKLFHHRPFVWHIWDGRKRDGFHALVNYHKLADGKRGKKLLESLTYSYLGEWINRQQDGVKRGEDGAEDRLDAATELQQRLVAIIEGEPPFDLFVRWKPLAEQPIGWEPDIDDGVRVNIRPFLASDLPNGKTGTGVLRWKPNIKWAKDRGKELKRPIREYPWFWGWDGTVNYAGGPLSEFTGERHNDCHYTTEFKRQARQQAAGKS</sequence>
<evidence type="ECO:0000313" key="8">
    <source>
        <dbReference type="Proteomes" id="UP000593765"/>
    </source>
</evidence>
<evidence type="ECO:0000259" key="6">
    <source>
        <dbReference type="Pfam" id="PF07669"/>
    </source>
</evidence>
<accession>A0A7M2WVC0</accession>
<dbReference type="AlphaFoldDB" id="A0A7M2WVC0"/>
<dbReference type="InterPro" id="IPR050953">
    <property type="entry name" value="N4_N6_ade-DNA_methylase"/>
</dbReference>
<keyword evidence="4" id="KW-0949">S-adenosyl-L-methionine</keyword>
<organism evidence="7 8">
    <name type="scientific">Humisphaera borealis</name>
    <dbReference type="NCBI Taxonomy" id="2807512"/>
    <lineage>
        <taxon>Bacteria</taxon>
        <taxon>Pseudomonadati</taxon>
        <taxon>Planctomycetota</taxon>
        <taxon>Phycisphaerae</taxon>
        <taxon>Tepidisphaerales</taxon>
        <taxon>Tepidisphaeraceae</taxon>
        <taxon>Humisphaera</taxon>
    </lineage>
</organism>
<dbReference type="KEGG" id="hbs:IPV69_24750"/>
<protein>
    <recommendedName>
        <fullName evidence="1">site-specific DNA-methyltransferase (adenine-specific)</fullName>
        <ecNumber evidence="1">2.1.1.72</ecNumber>
    </recommendedName>
</protein>
<gene>
    <name evidence="7" type="ORF">IPV69_24750</name>
</gene>
<dbReference type="EC" id="2.1.1.72" evidence="1"/>